<dbReference type="AlphaFoldDB" id="A0A9X2G741"/>
<proteinExistence type="predicted"/>
<name>A0A9X2G741_9ACTN</name>
<comment type="caution">
    <text evidence="1">The sequence shown here is derived from an EMBL/GenBank/DDBJ whole genome shotgun (WGS) entry which is preliminary data.</text>
</comment>
<dbReference type="EMBL" id="JAMZEB010000001">
    <property type="protein sequence ID" value="MCP2353804.1"/>
    <property type="molecule type" value="Genomic_DNA"/>
</dbReference>
<accession>A0A9X2G741</accession>
<dbReference type="RefSeq" id="WP_253740299.1">
    <property type="nucleotide sequence ID" value="NZ_BAABKA010000078.1"/>
</dbReference>
<keyword evidence="2" id="KW-1185">Reference proteome</keyword>
<reference evidence="1" key="1">
    <citation type="submission" date="2022-06" db="EMBL/GenBank/DDBJ databases">
        <title>Sequencing the genomes of 1000 actinobacteria strains.</title>
        <authorList>
            <person name="Klenk H.-P."/>
        </authorList>
    </citation>
    <scope>NUCLEOTIDE SEQUENCE</scope>
    <source>
        <strain evidence="1">DSM 46694</strain>
    </source>
</reference>
<evidence type="ECO:0000313" key="2">
    <source>
        <dbReference type="Proteomes" id="UP001139648"/>
    </source>
</evidence>
<dbReference type="Proteomes" id="UP001139648">
    <property type="component" value="Unassembled WGS sequence"/>
</dbReference>
<sequence length="69" mass="6814">MVHDLATGQDLDLGVAKVRGQGTVYLGLSSTPGLVLAWPAPPCGSSGLAPCGSGTAPELAVLNLAAIKE</sequence>
<organism evidence="1 2">
    <name type="scientific">Nonomuraea thailandensis</name>
    <dbReference type="NCBI Taxonomy" id="1188745"/>
    <lineage>
        <taxon>Bacteria</taxon>
        <taxon>Bacillati</taxon>
        <taxon>Actinomycetota</taxon>
        <taxon>Actinomycetes</taxon>
        <taxon>Streptosporangiales</taxon>
        <taxon>Streptosporangiaceae</taxon>
        <taxon>Nonomuraea</taxon>
    </lineage>
</organism>
<evidence type="ECO:0000313" key="1">
    <source>
        <dbReference type="EMBL" id="MCP2353804.1"/>
    </source>
</evidence>
<gene>
    <name evidence="1" type="ORF">HD597_000824</name>
</gene>
<protein>
    <submittedName>
        <fullName evidence="1">Uncharacterized protein</fullName>
    </submittedName>
</protein>